<evidence type="ECO:0000313" key="3">
    <source>
        <dbReference type="EMBL" id="OIQ78966.1"/>
    </source>
</evidence>
<name>A0A1J5Q5N6_9ZZZZ</name>
<dbReference type="Gene3D" id="3.10.450.40">
    <property type="match status" value="1"/>
</dbReference>
<dbReference type="EMBL" id="MLJW01001301">
    <property type="protein sequence ID" value="OIQ78966.1"/>
    <property type="molecule type" value="Genomic_DNA"/>
</dbReference>
<reference evidence="3" key="1">
    <citation type="submission" date="2016-10" db="EMBL/GenBank/DDBJ databases">
        <title>Sequence of Gallionella enrichment culture.</title>
        <authorList>
            <person name="Poehlein A."/>
            <person name="Muehling M."/>
            <person name="Daniel R."/>
        </authorList>
    </citation>
    <scope>NUCLEOTIDE SEQUENCE</scope>
</reference>
<gene>
    <name evidence="3" type="ORF">GALL_393190</name>
</gene>
<evidence type="ECO:0000259" key="2">
    <source>
        <dbReference type="Pfam" id="PF03413"/>
    </source>
</evidence>
<evidence type="ECO:0000256" key="1">
    <source>
        <dbReference type="SAM" id="MobiDB-lite"/>
    </source>
</evidence>
<feature type="domain" description="PepSY" evidence="2">
    <location>
        <begin position="35"/>
        <end position="94"/>
    </location>
</feature>
<dbReference type="AlphaFoldDB" id="A0A1J5Q5N6"/>
<accession>A0A1J5Q5N6</accession>
<feature type="compositionally biased region" description="Basic and acidic residues" evidence="1">
    <location>
        <begin position="101"/>
        <end position="118"/>
    </location>
</feature>
<feature type="region of interest" description="Disordered" evidence="1">
    <location>
        <begin position="94"/>
        <end position="118"/>
    </location>
</feature>
<comment type="caution">
    <text evidence="3">The sequence shown here is derived from an EMBL/GenBank/DDBJ whole genome shotgun (WGS) entry which is preliminary data.</text>
</comment>
<dbReference type="Pfam" id="PF03413">
    <property type="entry name" value="PepSY"/>
    <property type="match status" value="1"/>
</dbReference>
<dbReference type="InterPro" id="IPR025711">
    <property type="entry name" value="PepSY"/>
</dbReference>
<proteinExistence type="predicted"/>
<organism evidence="3">
    <name type="scientific">mine drainage metagenome</name>
    <dbReference type="NCBI Taxonomy" id="410659"/>
    <lineage>
        <taxon>unclassified sequences</taxon>
        <taxon>metagenomes</taxon>
        <taxon>ecological metagenomes</taxon>
    </lineage>
</organism>
<protein>
    <submittedName>
        <fullName evidence="3">Peptidase propeptide and YPEB domain protein</fullName>
    </submittedName>
</protein>
<sequence length="118" mass="12343">MKYTMKLALAVSALSLAGIGIAAAYDGQQYAKDAKITLEQARATVLKTVPGATIVDQELEHERGGSGLRYSFDLKVADGGREVGVDAVTGKVLENSAEHGGQGEHGEHDGEHGEAVHD</sequence>